<dbReference type="RefSeq" id="WP_011998233.1">
    <property type="nucleotide sequence ID" value="NC_009776.1"/>
</dbReference>
<feature type="region of interest" description="Disordered" evidence="1">
    <location>
        <begin position="459"/>
        <end position="488"/>
    </location>
</feature>
<proteinExistence type="predicted"/>
<dbReference type="HOGENOM" id="CLU_558545_0_0_2"/>
<evidence type="ECO:0000313" key="3">
    <source>
        <dbReference type="Proteomes" id="UP000000262"/>
    </source>
</evidence>
<dbReference type="KEGG" id="iho:Igni_0197"/>
<dbReference type="AlphaFoldDB" id="A8A8X9"/>
<dbReference type="GeneID" id="5562165"/>
<dbReference type="EMBL" id="CP000816">
    <property type="protein sequence ID" value="ABU81381.1"/>
    <property type="molecule type" value="Genomic_DNA"/>
</dbReference>
<feature type="compositionally biased region" description="Polar residues" evidence="1">
    <location>
        <begin position="459"/>
        <end position="468"/>
    </location>
</feature>
<name>A8A8X9_IGNH4</name>
<accession>A8A8X9</accession>
<sequence>MRVAFVALLLSALLVAQNPIVESVKERSTQALLTRLAQAYCKSKIALEALSYSVSNIGSAITNISPDFEELVALLKPGGRLYEEIVSWSDNYVTNYSAFRNYVTNLLIQARGLSSALRAAGALVEATYPGSARAKLLNAYSQQINNLVTEAGLHLQKYEALETMQLLSELASILHPKGVDVYLEVGTSRNLLGFVRNNVNVTAIEPPPERAWLSLTACATDFPNNTFILCAVVGNPQNYTVARKYYLSFNDPFYTNVYSFGLGAPCPINSIQIHGLMLNSWNGYVNVYNYYINNVWRYEALLINSKNVLISILNTLGEDLLAPLLGAFAGRVPSTLQACLQLASPGGQAQNLNNYDLRDPVQLRSFLSNVVNAFYNVLDGTTKAINCMKYYLPLIEKSQKAYLKALASKFRQISGQDVEAWAAANGIACSYVPPVSLVEALRITINTYKSLLDPQSPTSFANTISTQEPPGVLKPSEVPQLPLGSPCS</sequence>
<gene>
    <name evidence="2" type="ordered locus">Igni_0197</name>
</gene>
<protein>
    <submittedName>
        <fullName evidence="2">Uncharacterized protein</fullName>
    </submittedName>
</protein>
<reference evidence="2 3" key="1">
    <citation type="journal article" date="2008" name="Genome Biol.">
        <title>A genomic analysis of the archaeal system Ignicoccus hospitalis-Nanoarchaeum equitans.</title>
        <authorList>
            <person name="Podar M."/>
            <person name="Anderson I."/>
            <person name="Makarova K.S."/>
            <person name="Elkins J.G."/>
            <person name="Ivanova N."/>
            <person name="Wall M.A."/>
            <person name="Lykidis A."/>
            <person name="Mavromatis K."/>
            <person name="Sun H."/>
            <person name="Hudson M.E."/>
            <person name="Chen W."/>
            <person name="Deciu C."/>
            <person name="Hutchison D."/>
            <person name="Eads J.R."/>
            <person name="Anderson A."/>
            <person name="Fernandes F."/>
            <person name="Szeto E."/>
            <person name="Lapidus A."/>
            <person name="Kyrpides N.C."/>
            <person name="Saier M.H.Jr."/>
            <person name="Richardson P.M."/>
            <person name="Rachel R."/>
            <person name="Huber H."/>
            <person name="Eisen J.A."/>
            <person name="Koonin E.V."/>
            <person name="Keller M."/>
            <person name="Stetter K.O."/>
        </authorList>
    </citation>
    <scope>NUCLEOTIDE SEQUENCE [LARGE SCALE GENOMIC DNA]</scope>
    <source>
        <strain evidence="3">KIN4/I / DSM 18386 / JCM 14125</strain>
    </source>
</reference>
<keyword evidence="3" id="KW-1185">Reference proteome</keyword>
<evidence type="ECO:0000313" key="2">
    <source>
        <dbReference type="EMBL" id="ABU81381.1"/>
    </source>
</evidence>
<dbReference type="Proteomes" id="UP000000262">
    <property type="component" value="Chromosome"/>
</dbReference>
<organism evidence="2 3">
    <name type="scientific">Ignicoccus hospitalis (strain KIN4/I / DSM 18386 / JCM 14125)</name>
    <dbReference type="NCBI Taxonomy" id="453591"/>
    <lineage>
        <taxon>Archaea</taxon>
        <taxon>Thermoproteota</taxon>
        <taxon>Thermoprotei</taxon>
        <taxon>Desulfurococcales</taxon>
        <taxon>Desulfurococcaceae</taxon>
        <taxon>Ignicoccus</taxon>
    </lineage>
</organism>
<evidence type="ECO:0000256" key="1">
    <source>
        <dbReference type="SAM" id="MobiDB-lite"/>
    </source>
</evidence>
<dbReference type="OrthoDB" id="386285at2157"/>